<dbReference type="GO" id="GO:0009425">
    <property type="term" value="C:bacterial-type flagellum basal body"/>
    <property type="evidence" value="ECO:0007669"/>
    <property type="project" value="UniProtKB-SubCell"/>
</dbReference>
<comment type="caution">
    <text evidence="5">The sequence shown here is derived from an EMBL/GenBank/DDBJ whole genome shotgun (WGS) entry which is preliminary data.</text>
</comment>
<dbReference type="AlphaFoldDB" id="A0AA37UMX3"/>
<dbReference type="GO" id="GO:0071973">
    <property type="term" value="P:bacterial-type flagellum-dependent cell motility"/>
    <property type="evidence" value="ECO:0007669"/>
    <property type="project" value="InterPro"/>
</dbReference>
<evidence type="ECO:0000313" key="6">
    <source>
        <dbReference type="Proteomes" id="UP001157160"/>
    </source>
</evidence>
<dbReference type="EMBL" id="BSUL01000001">
    <property type="protein sequence ID" value="GMA27846.1"/>
    <property type="molecule type" value="Genomic_DNA"/>
</dbReference>
<dbReference type="PANTHER" id="PTHR34653">
    <property type="match status" value="1"/>
</dbReference>
<evidence type="ECO:0000256" key="1">
    <source>
        <dbReference type="ARBA" id="ARBA00004117"/>
    </source>
</evidence>
<dbReference type="Proteomes" id="UP001157160">
    <property type="component" value="Unassembled WGS sequence"/>
</dbReference>
<name>A0AA37UMX3_9MICO</name>
<evidence type="ECO:0000256" key="3">
    <source>
        <dbReference type="ARBA" id="ARBA00023143"/>
    </source>
</evidence>
<accession>A0AA37UMX3</accession>
<dbReference type="HAMAP" id="MF_00724">
    <property type="entry name" value="FliE"/>
    <property type="match status" value="1"/>
</dbReference>
<dbReference type="InterPro" id="IPR001624">
    <property type="entry name" value="FliE"/>
</dbReference>
<sequence>MNPFERADAGAGFAPIAPITTAPVGVSSAQAAAAAERGGSFATQLTGAVDEAQRLSGVSNELAIAAVTGDLTDIHDATIAAARSSLTLEVIATMRNRGVEAFNEIMRMQA</sequence>
<proteinExistence type="inferred from homology"/>
<dbReference type="PRINTS" id="PR01006">
    <property type="entry name" value="FLGHOOKFLIE"/>
</dbReference>
<dbReference type="Pfam" id="PF02049">
    <property type="entry name" value="FliE"/>
    <property type="match status" value="1"/>
</dbReference>
<dbReference type="GO" id="GO:0003774">
    <property type="term" value="F:cytoskeletal motor activity"/>
    <property type="evidence" value="ECO:0007669"/>
    <property type="project" value="InterPro"/>
</dbReference>
<protein>
    <recommendedName>
        <fullName evidence="4">Flagellar hook-basal body complex protein FliE</fullName>
    </recommendedName>
</protein>
<evidence type="ECO:0000256" key="4">
    <source>
        <dbReference type="HAMAP-Rule" id="MF_00724"/>
    </source>
</evidence>
<keyword evidence="6" id="KW-1185">Reference proteome</keyword>
<organism evidence="5 6">
    <name type="scientific">Arenivirga flava</name>
    <dbReference type="NCBI Taxonomy" id="1930060"/>
    <lineage>
        <taxon>Bacteria</taxon>
        <taxon>Bacillati</taxon>
        <taxon>Actinomycetota</taxon>
        <taxon>Actinomycetes</taxon>
        <taxon>Micrococcales</taxon>
        <taxon>Microbacteriaceae</taxon>
        <taxon>Arenivirga</taxon>
    </lineage>
</organism>
<comment type="similarity">
    <text evidence="2 4">Belongs to the FliE family.</text>
</comment>
<evidence type="ECO:0000256" key="2">
    <source>
        <dbReference type="ARBA" id="ARBA00009272"/>
    </source>
</evidence>
<dbReference type="PANTHER" id="PTHR34653:SF1">
    <property type="entry name" value="FLAGELLAR HOOK-BASAL BODY COMPLEX PROTEIN FLIE"/>
    <property type="match status" value="1"/>
</dbReference>
<reference evidence="5 6" key="1">
    <citation type="journal article" date="2014" name="Int. J. Syst. Evol. Microbiol.">
        <title>Complete genome sequence of Corynebacterium casei LMG S-19264T (=DSM 44701T), isolated from a smear-ripened cheese.</title>
        <authorList>
            <consortium name="US DOE Joint Genome Institute (JGI-PGF)"/>
            <person name="Walter F."/>
            <person name="Albersmeier A."/>
            <person name="Kalinowski J."/>
            <person name="Ruckert C."/>
        </authorList>
    </citation>
    <scope>NUCLEOTIDE SEQUENCE [LARGE SCALE GENOMIC DNA]</scope>
    <source>
        <strain evidence="5 6">NBRC 112289</strain>
    </source>
</reference>
<dbReference type="GO" id="GO:0005198">
    <property type="term" value="F:structural molecule activity"/>
    <property type="evidence" value="ECO:0007669"/>
    <property type="project" value="InterPro"/>
</dbReference>
<keyword evidence="3 4" id="KW-0975">Bacterial flagellum</keyword>
<evidence type="ECO:0000313" key="5">
    <source>
        <dbReference type="EMBL" id="GMA27846.1"/>
    </source>
</evidence>
<comment type="subcellular location">
    <subcellularLocation>
        <location evidence="1 4">Bacterial flagellum basal body</location>
    </subcellularLocation>
</comment>
<gene>
    <name evidence="4" type="primary">fliE</name>
    <name evidence="5" type="ORF">GCM10025874_10990</name>
</gene>